<name>A0A5J4L6G6_9ZZZZ</name>
<evidence type="ECO:0000313" key="4">
    <source>
        <dbReference type="EMBL" id="GER94490.1"/>
    </source>
</evidence>
<comment type="subcellular location">
    <subcellularLocation>
        <location evidence="2">Bacterial flagellum basal body</location>
    </subcellularLocation>
</comment>
<dbReference type="HAMAP" id="MF_00416">
    <property type="entry name" value="FlgI"/>
    <property type="match status" value="1"/>
</dbReference>
<organism evidence="4">
    <name type="scientific">hot springs metagenome</name>
    <dbReference type="NCBI Taxonomy" id="433727"/>
    <lineage>
        <taxon>unclassified sequences</taxon>
        <taxon>metagenomes</taxon>
        <taxon>ecological metagenomes</taxon>
    </lineage>
</organism>
<proteinExistence type="inferred from homology"/>
<dbReference type="GO" id="GO:0030288">
    <property type="term" value="C:outer membrane-bounded periplasmic space"/>
    <property type="evidence" value="ECO:0007669"/>
    <property type="project" value="InterPro"/>
</dbReference>
<dbReference type="NCBIfam" id="NF003676">
    <property type="entry name" value="PRK05303.1"/>
    <property type="match status" value="1"/>
</dbReference>
<dbReference type="PRINTS" id="PR01010">
    <property type="entry name" value="FLGPRINGFLGI"/>
</dbReference>
<keyword evidence="4" id="KW-0969">Cilium</keyword>
<keyword evidence="4" id="KW-0282">Flagellum</keyword>
<comment type="caution">
    <text evidence="4">The sequence shown here is derived from an EMBL/GenBank/DDBJ whole genome shotgun (WGS) entry which is preliminary data.</text>
</comment>
<evidence type="ECO:0000256" key="1">
    <source>
        <dbReference type="ARBA" id="ARBA00002591"/>
    </source>
</evidence>
<dbReference type="EMBL" id="BLAB01000001">
    <property type="protein sequence ID" value="GER94490.1"/>
    <property type="molecule type" value="Genomic_DNA"/>
</dbReference>
<evidence type="ECO:0000256" key="3">
    <source>
        <dbReference type="ARBA" id="ARBA00022729"/>
    </source>
</evidence>
<comment type="function">
    <text evidence="1">Assembles around the rod to form the L-ring and probably protects the motor/basal body from shearing forces during rotation.</text>
</comment>
<gene>
    <name evidence="4" type="ORF">A45J_2253</name>
</gene>
<dbReference type="AlphaFoldDB" id="A0A5J4L6G6"/>
<keyword evidence="3" id="KW-0732">Signal</keyword>
<sequence>MAILVKSEVRRQTVFQKTVKVLKVSKFSPIHQIKVCCLSSVVCLLLSVFCCLSSVHAERIKDIATFSGVRENELIGYGLVVGLNGTGDKDGTYIFQPFANMLNRMGINVNAADIKGKTKNIAAVIVTAKLPTMVKPGSKVDVQVSSIGDAKSLQGGTLLMTPLKGADGNVYAVAQGPVSIGGFVAGGAGAQAIKNHPNVGSVPNGAIVEKEVPVQLNDKNRLDLLLTVPDITTAKKTADRINMTLGGVFARAESPSVVSIKVPDIYASKVVDLMSKVELINVDVDAPARVVVNERTGTIVIGENVTISPIALAHGGLTIEIKTEYQVSQPPPLSPEKAETVVVPQKEVKAEEKKAALVEVKGATIGELAKALNALGVTPKDLIAILQAIKASGNLKAELVIM</sequence>
<dbReference type="GO" id="GO:0071973">
    <property type="term" value="P:bacterial-type flagellum-dependent cell motility"/>
    <property type="evidence" value="ECO:0007669"/>
    <property type="project" value="InterPro"/>
</dbReference>
<protein>
    <submittedName>
        <fullName evidence="4">Flagellar P-ring protein FlgI</fullName>
    </submittedName>
</protein>
<accession>A0A5J4L6G6</accession>
<dbReference type="GO" id="GO:0009428">
    <property type="term" value="C:bacterial-type flagellum basal body, distal rod, P ring"/>
    <property type="evidence" value="ECO:0007669"/>
    <property type="project" value="InterPro"/>
</dbReference>
<dbReference type="InterPro" id="IPR001782">
    <property type="entry name" value="Flag_FlgI"/>
</dbReference>
<dbReference type="PANTHER" id="PTHR30381:SF0">
    <property type="entry name" value="FLAGELLAR P-RING PROTEIN"/>
    <property type="match status" value="1"/>
</dbReference>
<dbReference type="PANTHER" id="PTHR30381">
    <property type="entry name" value="FLAGELLAR P-RING PERIPLASMIC PROTEIN FLGI"/>
    <property type="match status" value="1"/>
</dbReference>
<reference evidence="4" key="1">
    <citation type="submission" date="2019-10" db="EMBL/GenBank/DDBJ databases">
        <title>Metagenomic sequencing of thiosulfate-disproportionating enrichment culture.</title>
        <authorList>
            <person name="Umezawa K."/>
            <person name="Kojima H."/>
            <person name="Fukui M."/>
        </authorList>
    </citation>
    <scope>NUCLEOTIDE SEQUENCE</scope>
    <source>
        <strain evidence="4">45J</strain>
    </source>
</reference>
<dbReference type="Pfam" id="PF02119">
    <property type="entry name" value="FlgI"/>
    <property type="match status" value="1"/>
</dbReference>
<dbReference type="GO" id="GO:0005198">
    <property type="term" value="F:structural molecule activity"/>
    <property type="evidence" value="ECO:0007669"/>
    <property type="project" value="InterPro"/>
</dbReference>
<evidence type="ECO:0000256" key="2">
    <source>
        <dbReference type="ARBA" id="ARBA00004117"/>
    </source>
</evidence>
<keyword evidence="4" id="KW-0966">Cell projection</keyword>